<reference evidence="1" key="1">
    <citation type="submission" date="2014-09" db="EMBL/GenBank/DDBJ databases">
        <authorList>
            <person name="Magalhaes I.L.F."/>
            <person name="Oliveira U."/>
            <person name="Santos F.R."/>
            <person name="Vidigal T.H.D.A."/>
            <person name="Brescovit A.D."/>
            <person name="Santos A.J."/>
        </authorList>
    </citation>
    <scope>NUCLEOTIDE SEQUENCE</scope>
    <source>
        <tissue evidence="1">Shoot tissue taken approximately 20 cm above the soil surface</tissue>
    </source>
</reference>
<sequence>MEIINQIDKTCHAKRKELRTVIKPSTVTFREKNKEFQRLHDLSQTVPCSALNKWLQRWFSS</sequence>
<accession>A0A0A9E2T6</accession>
<protein>
    <submittedName>
        <fullName evidence="1">Uncharacterized protein</fullName>
    </submittedName>
</protein>
<evidence type="ECO:0000313" key="1">
    <source>
        <dbReference type="EMBL" id="JAD95074.1"/>
    </source>
</evidence>
<dbReference type="AlphaFoldDB" id="A0A0A9E2T6"/>
<dbReference type="EMBL" id="GBRH01202821">
    <property type="protein sequence ID" value="JAD95074.1"/>
    <property type="molecule type" value="Transcribed_RNA"/>
</dbReference>
<proteinExistence type="predicted"/>
<reference evidence="1" key="2">
    <citation type="journal article" date="2015" name="Data Brief">
        <title>Shoot transcriptome of the giant reed, Arundo donax.</title>
        <authorList>
            <person name="Barrero R.A."/>
            <person name="Guerrero F.D."/>
            <person name="Moolhuijzen P."/>
            <person name="Goolsby J.A."/>
            <person name="Tidwell J."/>
            <person name="Bellgard S.E."/>
            <person name="Bellgard M.I."/>
        </authorList>
    </citation>
    <scope>NUCLEOTIDE SEQUENCE</scope>
    <source>
        <tissue evidence="1">Shoot tissue taken approximately 20 cm above the soil surface</tissue>
    </source>
</reference>
<name>A0A0A9E2T6_ARUDO</name>
<organism evidence="1">
    <name type="scientific">Arundo donax</name>
    <name type="common">Giant reed</name>
    <name type="synonym">Donax arundinaceus</name>
    <dbReference type="NCBI Taxonomy" id="35708"/>
    <lineage>
        <taxon>Eukaryota</taxon>
        <taxon>Viridiplantae</taxon>
        <taxon>Streptophyta</taxon>
        <taxon>Embryophyta</taxon>
        <taxon>Tracheophyta</taxon>
        <taxon>Spermatophyta</taxon>
        <taxon>Magnoliopsida</taxon>
        <taxon>Liliopsida</taxon>
        <taxon>Poales</taxon>
        <taxon>Poaceae</taxon>
        <taxon>PACMAD clade</taxon>
        <taxon>Arundinoideae</taxon>
        <taxon>Arundineae</taxon>
        <taxon>Arundo</taxon>
    </lineage>
</organism>